<dbReference type="InterPro" id="IPR015943">
    <property type="entry name" value="WD40/YVTN_repeat-like_dom_sf"/>
</dbReference>
<dbReference type="PANTHER" id="PTHR13211:SF0">
    <property type="entry name" value="TELOMERASE CAJAL BODY PROTEIN 1"/>
    <property type="match status" value="1"/>
</dbReference>
<organism evidence="1 2">
    <name type="scientific">Stephania yunnanensis</name>
    <dbReference type="NCBI Taxonomy" id="152371"/>
    <lineage>
        <taxon>Eukaryota</taxon>
        <taxon>Viridiplantae</taxon>
        <taxon>Streptophyta</taxon>
        <taxon>Embryophyta</taxon>
        <taxon>Tracheophyta</taxon>
        <taxon>Spermatophyta</taxon>
        <taxon>Magnoliopsida</taxon>
        <taxon>Ranunculales</taxon>
        <taxon>Menispermaceae</taxon>
        <taxon>Menispermoideae</taxon>
        <taxon>Cissampelideae</taxon>
        <taxon>Stephania</taxon>
    </lineage>
</organism>
<evidence type="ECO:0000313" key="2">
    <source>
        <dbReference type="Proteomes" id="UP001420932"/>
    </source>
</evidence>
<sequence>MAKSKEILGFLLRYSLSKEEEEKEVILDKLNVKETKLGNNRLVYQIAIIQNFTLELGPWLFDEHILIIISWRNETRLLSLHSHKLENWVQLHGLPITCRGEASIQEIDRYVGDFMRIDEWVKVDGILLNHFSGAGHGSSQALPDHFLARPDGSGLKCLIDMISGVYEKLMVDAKGTDVDLSTYKGKALLIVNVASQCFVDFLTYGLKLIIGFSSCCHRTVHLSCIISALAFCSAHSGMLVLDLTNQDYAIYREDNMELLYVLHGQEGGITHVQFSRDGNYLYIGSITSALVFSNFYLSANDIRNKVGIVYNYIGLLKQQTIEYSSTLSLVDDILEQAGGFKLYVTFLWCSFIDQDGQVHIYDLLTGQWTASFQAAAAITTVMLFDFYYRILSDTLLVDCSCFAHLGCFVVLGIVDNLVLSIALIEHISSIYIYRMSFMSPSQLLSLRAKLQKRRQELTRTTPDEPVDDEAVYYNVAGDCPKGCVYSLRSLWRKKRRYVDPDACTSHVLAQRGMDNFMILSTPKQLLEGVQAMEQVLWLYFQV</sequence>
<proteinExistence type="predicted"/>
<dbReference type="InterPro" id="IPR051150">
    <property type="entry name" value="SWT21/TCAB1_mRNA_Telomere"/>
</dbReference>
<dbReference type="Proteomes" id="UP001420932">
    <property type="component" value="Unassembled WGS sequence"/>
</dbReference>
<comment type="caution">
    <text evidence="1">The sequence shown here is derived from an EMBL/GenBank/DDBJ whole genome shotgun (WGS) entry which is preliminary data.</text>
</comment>
<accession>A0AAP0HL76</accession>
<gene>
    <name evidence="1" type="ORF">Syun_027624</name>
</gene>
<protein>
    <submittedName>
        <fullName evidence="1">Uncharacterized protein</fullName>
    </submittedName>
</protein>
<keyword evidence="2" id="KW-1185">Reference proteome</keyword>
<dbReference type="EMBL" id="JBBNAF010000012">
    <property type="protein sequence ID" value="KAK9092713.1"/>
    <property type="molecule type" value="Genomic_DNA"/>
</dbReference>
<dbReference type="PANTHER" id="PTHR13211">
    <property type="entry name" value="TELOMERASE CAJAL BODY PROTEIN 1"/>
    <property type="match status" value="1"/>
</dbReference>
<dbReference type="InterPro" id="IPR036249">
    <property type="entry name" value="Thioredoxin-like_sf"/>
</dbReference>
<dbReference type="SUPFAM" id="SSF50998">
    <property type="entry name" value="Quinoprotein alcohol dehydrogenase-like"/>
    <property type="match status" value="1"/>
</dbReference>
<dbReference type="SUPFAM" id="SSF52833">
    <property type="entry name" value="Thioredoxin-like"/>
    <property type="match status" value="1"/>
</dbReference>
<name>A0AAP0HL76_9MAGN</name>
<dbReference type="AlphaFoldDB" id="A0AAP0HL76"/>
<evidence type="ECO:0000313" key="1">
    <source>
        <dbReference type="EMBL" id="KAK9092713.1"/>
    </source>
</evidence>
<reference evidence="1 2" key="1">
    <citation type="submission" date="2024-01" db="EMBL/GenBank/DDBJ databases">
        <title>Genome assemblies of Stephania.</title>
        <authorList>
            <person name="Yang L."/>
        </authorList>
    </citation>
    <scope>NUCLEOTIDE SEQUENCE [LARGE SCALE GENOMIC DNA]</scope>
    <source>
        <strain evidence="1">YNDBR</strain>
        <tissue evidence="1">Leaf</tissue>
    </source>
</reference>
<dbReference type="Gene3D" id="3.40.30.10">
    <property type="entry name" value="Glutaredoxin"/>
    <property type="match status" value="1"/>
</dbReference>
<dbReference type="Gene3D" id="2.130.10.10">
    <property type="entry name" value="YVTN repeat-like/Quinoprotein amine dehydrogenase"/>
    <property type="match status" value="1"/>
</dbReference>
<dbReference type="InterPro" id="IPR011047">
    <property type="entry name" value="Quinoprotein_ADH-like_sf"/>
</dbReference>